<dbReference type="PANTHER" id="PTHR45947">
    <property type="entry name" value="SULFOQUINOVOSYL TRANSFERASE SQD2"/>
    <property type="match status" value="1"/>
</dbReference>
<dbReference type="GO" id="GO:0016757">
    <property type="term" value="F:glycosyltransferase activity"/>
    <property type="evidence" value="ECO:0007669"/>
    <property type="project" value="InterPro"/>
</dbReference>
<dbReference type="AlphaFoldDB" id="A0A2M8KJH4"/>
<dbReference type="Pfam" id="PF00534">
    <property type="entry name" value="Glycos_transf_1"/>
    <property type="match status" value="1"/>
</dbReference>
<keyword evidence="2" id="KW-0808">Transferase</keyword>
<organism evidence="2 3">
    <name type="scientific">Candidatus Portnoybacteria bacterium CG10_big_fil_rev_8_21_14_0_10_44_7</name>
    <dbReference type="NCBI Taxonomy" id="1974816"/>
    <lineage>
        <taxon>Bacteria</taxon>
        <taxon>Candidatus Portnoyibacteriota</taxon>
    </lineage>
</organism>
<name>A0A2M8KJH4_9BACT</name>
<sequence>MKVALVHDYLTQYGGGERVLEAFTKIWPQAPIYTLIYDAQKTGHAFVGKKIYTSFLQKWPLSKSHHRLFSALMPLGIEQFDFAGYDVVLSDSASYAKGVITRPDTLHLCYCHTPIRYAWDDSHRYIKNFGYNWLVRALVPPLINYIRLWDEAAAQRPDHYAANSHYVARRIKKYYRQEALVINPPIKTDVFRSNNGQQDYFLAVGRFLPYKRFDLVIAAFNSLGLPLKIIGSGPQARYLRQMARPNIEFVGLVSDQRLRDYYAGCRALIFPQEEDFGIVACEAMAAGRPVVAYRAGGALEIIQEGRTGVFFDRQETDSLVAAVKKCRQINFDRHYIRQQVLGLDEKVFQAKIKNWVEEKYQEFKANRLRPTSQT</sequence>
<protein>
    <submittedName>
        <fullName evidence="2">Glycosyltransferase family 4 protein</fullName>
    </submittedName>
</protein>
<comment type="caution">
    <text evidence="2">The sequence shown here is derived from an EMBL/GenBank/DDBJ whole genome shotgun (WGS) entry which is preliminary data.</text>
</comment>
<dbReference type="SUPFAM" id="SSF53756">
    <property type="entry name" value="UDP-Glycosyltransferase/glycogen phosphorylase"/>
    <property type="match status" value="1"/>
</dbReference>
<evidence type="ECO:0000313" key="3">
    <source>
        <dbReference type="Proteomes" id="UP000231086"/>
    </source>
</evidence>
<proteinExistence type="predicted"/>
<dbReference type="InterPro" id="IPR001296">
    <property type="entry name" value="Glyco_trans_1"/>
</dbReference>
<gene>
    <name evidence="2" type="ORF">COU85_00200</name>
</gene>
<accession>A0A2M8KJH4</accession>
<dbReference type="InterPro" id="IPR050194">
    <property type="entry name" value="Glycosyltransferase_grp1"/>
</dbReference>
<dbReference type="EMBL" id="PFEA01000005">
    <property type="protein sequence ID" value="PJE60077.1"/>
    <property type="molecule type" value="Genomic_DNA"/>
</dbReference>
<evidence type="ECO:0000313" key="2">
    <source>
        <dbReference type="EMBL" id="PJE60077.1"/>
    </source>
</evidence>
<feature type="domain" description="Glycosyl transferase family 1" evidence="1">
    <location>
        <begin position="194"/>
        <end position="327"/>
    </location>
</feature>
<dbReference type="Proteomes" id="UP000231086">
    <property type="component" value="Unassembled WGS sequence"/>
</dbReference>
<reference evidence="3" key="1">
    <citation type="submission" date="2017-09" db="EMBL/GenBank/DDBJ databases">
        <title>Depth-based differentiation of microbial function through sediment-hosted aquifers and enrichment of novel symbionts in the deep terrestrial subsurface.</title>
        <authorList>
            <person name="Probst A.J."/>
            <person name="Ladd B."/>
            <person name="Jarett J.K."/>
            <person name="Geller-Mcgrath D.E."/>
            <person name="Sieber C.M.K."/>
            <person name="Emerson J.B."/>
            <person name="Anantharaman K."/>
            <person name="Thomas B.C."/>
            <person name="Malmstrom R."/>
            <person name="Stieglmeier M."/>
            <person name="Klingl A."/>
            <person name="Woyke T."/>
            <person name="Ryan C.M."/>
            <person name="Banfield J.F."/>
        </authorList>
    </citation>
    <scope>NUCLEOTIDE SEQUENCE [LARGE SCALE GENOMIC DNA]</scope>
</reference>
<evidence type="ECO:0000259" key="1">
    <source>
        <dbReference type="Pfam" id="PF00534"/>
    </source>
</evidence>
<dbReference type="Gene3D" id="3.40.50.2000">
    <property type="entry name" value="Glycogen Phosphorylase B"/>
    <property type="match status" value="2"/>
</dbReference>
<dbReference type="PANTHER" id="PTHR45947:SF3">
    <property type="entry name" value="SULFOQUINOVOSYL TRANSFERASE SQD2"/>
    <property type="match status" value="1"/>
</dbReference>